<dbReference type="PATRIC" id="fig|914150.5.peg.2104"/>
<dbReference type="NCBIfam" id="NF003975">
    <property type="entry name" value="PRK05467.1-4"/>
    <property type="match status" value="1"/>
</dbReference>
<feature type="binding site" evidence="7">
    <location>
        <position position="152"/>
    </location>
    <ligand>
        <name>Fe cation</name>
        <dbReference type="ChEBI" id="CHEBI:24875"/>
    </ligand>
</feature>
<comment type="cofactor">
    <cofactor evidence="7">
        <name>Fe(2+)</name>
        <dbReference type="ChEBI" id="CHEBI:29033"/>
    </cofactor>
    <text evidence="7">Binds 1 Fe(2+) ion per subunit.</text>
</comment>
<dbReference type="PROSITE" id="PS51471">
    <property type="entry name" value="FE2OG_OXY"/>
    <property type="match status" value="1"/>
</dbReference>
<protein>
    <submittedName>
        <fullName evidence="9">Nuclease PIN</fullName>
    </submittedName>
</protein>
<evidence type="ECO:0000256" key="4">
    <source>
        <dbReference type="ARBA" id="ARBA00022964"/>
    </source>
</evidence>
<organism evidence="9 10">
    <name type="scientific">Kangiella geojedonensis</name>
    <dbReference type="NCBI Taxonomy" id="914150"/>
    <lineage>
        <taxon>Bacteria</taxon>
        <taxon>Pseudomonadati</taxon>
        <taxon>Pseudomonadota</taxon>
        <taxon>Gammaproteobacteria</taxon>
        <taxon>Kangiellales</taxon>
        <taxon>Kangiellaceae</taxon>
        <taxon>Kangiella</taxon>
    </lineage>
</organism>
<dbReference type="AlphaFoldDB" id="A0A0F6TRX6"/>
<keyword evidence="10" id="KW-1185">Reference proteome</keyword>
<evidence type="ECO:0000256" key="6">
    <source>
        <dbReference type="ARBA" id="ARBA00023004"/>
    </source>
</evidence>
<dbReference type="STRING" id="914150.TQ33_2075"/>
<reference evidence="9 10" key="1">
    <citation type="submission" date="2015-02" db="EMBL/GenBank/DDBJ databases">
        <title>Complete genome sequence of Kangiella geojedonensis strain YCS-5T.</title>
        <authorList>
            <person name="Kim K.M."/>
        </authorList>
    </citation>
    <scope>NUCLEOTIDE SEQUENCE [LARGE SCALE GENOMIC DNA]</scope>
    <source>
        <strain evidence="9 10">YCS-5</strain>
    </source>
</reference>
<dbReference type="PANTHER" id="PTHR41536:SF1">
    <property type="entry name" value="PKHD-TYPE HYDROXYLASE YBIX"/>
    <property type="match status" value="1"/>
</dbReference>
<accession>A0A0F6TRX6</accession>
<dbReference type="HOGENOM" id="CLU_106663_0_0_6"/>
<dbReference type="RefSeq" id="WP_046561998.1">
    <property type="nucleotide sequence ID" value="NZ_CP010975.1"/>
</dbReference>
<feature type="binding site" evidence="7">
    <location>
        <position position="95"/>
    </location>
    <ligand>
        <name>Fe cation</name>
        <dbReference type="ChEBI" id="CHEBI:24875"/>
    </ligand>
</feature>
<feature type="domain" description="Fe2OG dioxygenase" evidence="8">
    <location>
        <begin position="77"/>
        <end position="171"/>
    </location>
</feature>
<dbReference type="GO" id="GO:0005506">
    <property type="term" value="F:iron ion binding"/>
    <property type="evidence" value="ECO:0007669"/>
    <property type="project" value="UniProtKB-UniRule"/>
</dbReference>
<evidence type="ECO:0000313" key="10">
    <source>
        <dbReference type="Proteomes" id="UP000034071"/>
    </source>
</evidence>
<dbReference type="Gene3D" id="2.60.120.620">
    <property type="entry name" value="q2cbj1_9rhob like domain"/>
    <property type="match status" value="1"/>
</dbReference>
<dbReference type="Gene3D" id="4.10.860.20">
    <property type="entry name" value="Rabenosyn, Rab binding domain"/>
    <property type="match status" value="1"/>
</dbReference>
<dbReference type="GO" id="GO:0031418">
    <property type="term" value="F:L-ascorbic acid binding"/>
    <property type="evidence" value="ECO:0007669"/>
    <property type="project" value="UniProtKB-KW"/>
</dbReference>
<keyword evidence="4 7" id="KW-0223">Dioxygenase</keyword>
<feature type="binding site" evidence="7">
    <location>
        <position position="162"/>
    </location>
    <ligand>
        <name>2-oxoglutarate</name>
        <dbReference type="ChEBI" id="CHEBI:16810"/>
    </ligand>
</feature>
<proteinExistence type="inferred from homology"/>
<dbReference type="NCBIfam" id="NF003974">
    <property type="entry name" value="PRK05467.1-3"/>
    <property type="match status" value="1"/>
</dbReference>
<dbReference type="SMART" id="SM00702">
    <property type="entry name" value="P4Hc"/>
    <property type="match status" value="1"/>
</dbReference>
<dbReference type="KEGG" id="kge:TQ33_2075"/>
<comment type="cofactor">
    <cofactor evidence="1 7">
        <name>L-ascorbate</name>
        <dbReference type="ChEBI" id="CHEBI:38290"/>
    </cofactor>
</comment>
<dbReference type="GO" id="GO:0006974">
    <property type="term" value="P:DNA damage response"/>
    <property type="evidence" value="ECO:0007669"/>
    <property type="project" value="TreeGrafter"/>
</dbReference>
<dbReference type="EMBL" id="CP010975">
    <property type="protein sequence ID" value="AKE53004.1"/>
    <property type="molecule type" value="Genomic_DNA"/>
</dbReference>
<keyword evidence="2 7" id="KW-0479">Metal-binding</keyword>
<evidence type="ECO:0000256" key="1">
    <source>
        <dbReference type="ARBA" id="ARBA00001961"/>
    </source>
</evidence>
<evidence type="ECO:0000256" key="3">
    <source>
        <dbReference type="ARBA" id="ARBA00022896"/>
    </source>
</evidence>
<dbReference type="PANTHER" id="PTHR41536">
    <property type="entry name" value="PKHD-TYPE HYDROXYLASE YBIX"/>
    <property type="match status" value="1"/>
</dbReference>
<dbReference type="OrthoDB" id="9812472at2"/>
<feature type="binding site" evidence="7">
    <location>
        <position position="97"/>
    </location>
    <ligand>
        <name>Fe cation</name>
        <dbReference type="ChEBI" id="CHEBI:24875"/>
    </ligand>
</feature>
<dbReference type="InterPro" id="IPR005123">
    <property type="entry name" value="Oxoglu/Fe-dep_dioxygenase_dom"/>
</dbReference>
<sequence>MILHIQNAIEPATLDAITESLSQELFTDGSQTAGRAAKQVKNNRQLRLQDDKPAALSMLLKHLQRNVIFKSSTFTKQFVNVMVNQYHTNQEYGLHIDDALMGHVRTDISFTLGLSHIDRYQGGELVIEDTTGERSWKLGLGDLLLYPSHYLHRVNAVRDGERLAMVGWIQSHVRSTEQRELLFDLKCSMSEEFEQRGKTQQYDRLSKSYNNLLRHWAD</sequence>
<dbReference type="InterPro" id="IPR044862">
    <property type="entry name" value="Pro_4_hyd_alph_FE2OG_OXY"/>
</dbReference>
<dbReference type="GO" id="GO:0016706">
    <property type="term" value="F:2-oxoglutarate-dependent dioxygenase activity"/>
    <property type="evidence" value="ECO:0007669"/>
    <property type="project" value="UniProtKB-UniRule"/>
</dbReference>
<dbReference type="Pfam" id="PF13640">
    <property type="entry name" value="2OG-FeII_Oxy_3"/>
    <property type="match status" value="1"/>
</dbReference>
<dbReference type="Pfam" id="PF18331">
    <property type="entry name" value="PKHD_C"/>
    <property type="match status" value="1"/>
</dbReference>
<dbReference type="InterPro" id="IPR006620">
    <property type="entry name" value="Pro_4_hyd_alph"/>
</dbReference>
<keyword evidence="3 7" id="KW-0847">Vitamin C</keyword>
<dbReference type="GO" id="GO:0006879">
    <property type="term" value="P:intracellular iron ion homeostasis"/>
    <property type="evidence" value="ECO:0007669"/>
    <property type="project" value="TreeGrafter"/>
</dbReference>
<evidence type="ECO:0000313" key="9">
    <source>
        <dbReference type="EMBL" id="AKE53004.1"/>
    </source>
</evidence>
<name>A0A0F6TRX6_9GAMM</name>
<keyword evidence="5 7" id="KW-0560">Oxidoreductase</keyword>
<dbReference type="InterPro" id="IPR041097">
    <property type="entry name" value="PKHD_C"/>
</dbReference>
<keyword evidence="6 7" id="KW-0408">Iron</keyword>
<gene>
    <name evidence="9" type="ORF">TQ33_2075</name>
</gene>
<evidence type="ECO:0000256" key="5">
    <source>
        <dbReference type="ARBA" id="ARBA00023002"/>
    </source>
</evidence>
<evidence type="ECO:0000256" key="7">
    <source>
        <dbReference type="HAMAP-Rule" id="MF_00657"/>
    </source>
</evidence>
<dbReference type="HAMAP" id="MF_00657">
    <property type="entry name" value="Hydroxyl_YbiX"/>
    <property type="match status" value="1"/>
</dbReference>
<dbReference type="InterPro" id="IPR023550">
    <property type="entry name" value="PKHD_hydroxylase"/>
</dbReference>
<dbReference type="Proteomes" id="UP000034071">
    <property type="component" value="Chromosome"/>
</dbReference>
<evidence type="ECO:0000259" key="8">
    <source>
        <dbReference type="PROSITE" id="PS51471"/>
    </source>
</evidence>
<evidence type="ECO:0000256" key="2">
    <source>
        <dbReference type="ARBA" id="ARBA00022723"/>
    </source>
</evidence>